<dbReference type="Proteomes" id="UP000193467">
    <property type="component" value="Unassembled WGS sequence"/>
</dbReference>
<reference evidence="2 3" key="1">
    <citation type="submission" date="2016-07" db="EMBL/GenBank/DDBJ databases">
        <title>Pervasive Adenine N6-methylation of Active Genes in Fungi.</title>
        <authorList>
            <consortium name="DOE Joint Genome Institute"/>
            <person name="Mondo S.J."/>
            <person name="Dannebaum R.O."/>
            <person name="Kuo R.C."/>
            <person name="Labutti K."/>
            <person name="Haridas S."/>
            <person name="Kuo A."/>
            <person name="Salamov A."/>
            <person name="Ahrendt S.R."/>
            <person name="Lipzen A."/>
            <person name="Sullivan W."/>
            <person name="Andreopoulos W.B."/>
            <person name="Clum A."/>
            <person name="Lindquist E."/>
            <person name="Daum C."/>
            <person name="Ramamoorthy G.K."/>
            <person name="Gryganskyi A."/>
            <person name="Culley D."/>
            <person name="Magnuson J.K."/>
            <person name="James T.Y."/>
            <person name="O'Malley M.A."/>
            <person name="Stajich J.E."/>
            <person name="Spatafora J.W."/>
            <person name="Visel A."/>
            <person name="Grigoriev I.V."/>
        </authorList>
    </citation>
    <scope>NUCLEOTIDE SEQUENCE [LARGE SCALE GENOMIC DNA]</scope>
    <source>
        <strain evidence="2 3">62-1032</strain>
    </source>
</reference>
<organism evidence="2 3">
    <name type="scientific">Leucosporidium creatinivorum</name>
    <dbReference type="NCBI Taxonomy" id="106004"/>
    <lineage>
        <taxon>Eukaryota</taxon>
        <taxon>Fungi</taxon>
        <taxon>Dikarya</taxon>
        <taxon>Basidiomycota</taxon>
        <taxon>Pucciniomycotina</taxon>
        <taxon>Microbotryomycetes</taxon>
        <taxon>Leucosporidiales</taxon>
        <taxon>Leucosporidium</taxon>
    </lineage>
</organism>
<protein>
    <submittedName>
        <fullName evidence="2">Uncharacterized protein</fullName>
    </submittedName>
</protein>
<dbReference type="AlphaFoldDB" id="A0A1Y2G4M9"/>
<keyword evidence="3" id="KW-1185">Reference proteome</keyword>
<comment type="caution">
    <text evidence="2">The sequence shown here is derived from an EMBL/GenBank/DDBJ whole genome shotgun (WGS) entry which is preliminary data.</text>
</comment>
<dbReference type="InParanoid" id="A0A1Y2G4M9"/>
<sequence>MSIPTAAEGPAPRQVPNTLLATLQAFTRAQETRRSLSLELESALSSFLTSTPTPLANPTDALSNLATPSGSTCATEAVRPPNEAELGEVLRIGFLGLMEIRDEVEELEAVLRMAWKREDLADVLKKVEGLEAERLKETIRRDQLRRLATLTPDQDFTDAIKVHEKRRAELAQEIGEESQEISAELADLSAAEE</sequence>
<gene>
    <name evidence="2" type="ORF">BCR35DRAFT_320073</name>
</gene>
<dbReference type="EMBL" id="MCGR01000001">
    <property type="protein sequence ID" value="ORY92895.1"/>
    <property type="molecule type" value="Genomic_DNA"/>
</dbReference>
<accession>A0A1Y2G4M9</accession>
<evidence type="ECO:0000256" key="1">
    <source>
        <dbReference type="SAM" id="MobiDB-lite"/>
    </source>
</evidence>
<evidence type="ECO:0000313" key="3">
    <source>
        <dbReference type="Proteomes" id="UP000193467"/>
    </source>
</evidence>
<feature type="compositionally biased region" description="Low complexity" evidence="1">
    <location>
        <begin position="180"/>
        <end position="193"/>
    </location>
</feature>
<proteinExistence type="predicted"/>
<name>A0A1Y2G4M9_9BASI</name>
<evidence type="ECO:0000313" key="2">
    <source>
        <dbReference type="EMBL" id="ORY92895.1"/>
    </source>
</evidence>
<feature type="region of interest" description="Disordered" evidence="1">
    <location>
        <begin position="171"/>
        <end position="193"/>
    </location>
</feature>
<dbReference type="OrthoDB" id="2504279at2759"/>